<feature type="transmembrane region" description="Helical" evidence="1">
    <location>
        <begin position="37"/>
        <end position="56"/>
    </location>
</feature>
<proteinExistence type="predicted"/>
<keyword evidence="1" id="KW-0812">Transmembrane</keyword>
<evidence type="ECO:0000313" key="2">
    <source>
        <dbReference type="EMBL" id="XDJ14717.1"/>
    </source>
</evidence>
<keyword evidence="1" id="KW-0472">Membrane</keyword>
<accession>A0AB39CCP0</accession>
<protein>
    <recommendedName>
        <fullName evidence="3">Group-specific protein</fullName>
    </recommendedName>
</protein>
<evidence type="ECO:0000256" key="1">
    <source>
        <dbReference type="SAM" id="Phobius"/>
    </source>
</evidence>
<sequence length="83" mass="9378">MILPILLKVGAVLMFVCIAAMLLMMTFDKTKHIKITMAGLILSGCFMLLICFFGLADNLMDLKKISQDTKDHYWEQYCAGNVK</sequence>
<reference evidence="2" key="1">
    <citation type="submission" date="2024-07" db="EMBL/GenBank/DDBJ databases">
        <authorList>
            <person name="Bringhurst R.M."/>
            <person name="Homer T.E."/>
        </authorList>
    </citation>
    <scope>NUCLEOTIDE SEQUENCE</scope>
</reference>
<evidence type="ECO:0008006" key="3">
    <source>
        <dbReference type="Google" id="ProtNLM"/>
    </source>
</evidence>
<name>A0AB39CCP0_9VIRU</name>
<dbReference type="EMBL" id="PQ015378">
    <property type="protein sequence ID" value="XDJ14717.1"/>
    <property type="molecule type" value="Genomic_DNA"/>
</dbReference>
<keyword evidence="1" id="KW-1133">Transmembrane helix</keyword>
<organism evidence="2">
    <name type="scientific">Pseudomonas phage RVTF4</name>
    <dbReference type="NCBI Taxonomy" id="3236931"/>
    <lineage>
        <taxon>Viruses</taxon>
    </lineage>
</organism>
<feature type="transmembrane region" description="Helical" evidence="1">
    <location>
        <begin position="6"/>
        <end position="25"/>
    </location>
</feature>